<sequence>MHSIFDPSFQLIAALAGLAAFLVAGILTRQRTPKGLRLPPGPRGLPLIGNALDMPKEREWETYNEWAEKYGELVHVKVFQTNIVIINSRRLANELFEKRSSNYSDRPQLTMLCDLMGWDWGMAFQRYSDSWRKHRRAFHEKFHSGAVGIFKTSQIKHSRDLLRRLLVKPDDFAKHLRHVAGAIIMEVTYGIHIKPEDDPYIINADEASRGIGEAGVPGTFMVDRLPWLRHLPDWLPGMTFKEKARKWHKITTDMKELPYQYAKAEVDAGRADECFVSVHLEELTAKDKLTPEEEEVVKNAAGIAFTGGSDTTVSLMTTFILAMALHPEVQKKAQKELDSVLGGVRLVEFEDESELPYISAVVKETMRWHPLFPQSLAHAAVEEDVVGEYYIPKGSIVIGNSWRLLHNEEDFGPNTDKFIPERFLEKSAIRDPETTGSFGYGRRICPGMHMAQNLLFIEIASILQTFDISGPRDANGTELPMEYNMTSGIFSYPVDLKCSIVPRSKAAVQLIEESLKTTT</sequence>
<evidence type="ECO:0000256" key="1">
    <source>
        <dbReference type="ARBA" id="ARBA00001971"/>
    </source>
</evidence>
<evidence type="ECO:0000256" key="9">
    <source>
        <dbReference type="PIRSR" id="PIRSR602401-1"/>
    </source>
</evidence>
<evidence type="ECO:0000256" key="2">
    <source>
        <dbReference type="ARBA" id="ARBA00005179"/>
    </source>
</evidence>
<evidence type="ECO:0000313" key="12">
    <source>
        <dbReference type="Proteomes" id="UP000054279"/>
    </source>
</evidence>
<dbReference type="Proteomes" id="UP000054279">
    <property type="component" value="Unassembled WGS sequence"/>
</dbReference>
<name>A0A0C9UU35_SPHS4</name>
<dbReference type="OrthoDB" id="2789670at2759"/>
<keyword evidence="8 10" id="KW-0503">Monooxygenase</keyword>
<dbReference type="PANTHER" id="PTHR46300:SF7">
    <property type="entry name" value="P450, PUTATIVE (EUROFUNG)-RELATED"/>
    <property type="match status" value="1"/>
</dbReference>
<dbReference type="AlphaFoldDB" id="A0A0C9UU35"/>
<evidence type="ECO:0000256" key="3">
    <source>
        <dbReference type="ARBA" id="ARBA00010617"/>
    </source>
</evidence>
<evidence type="ECO:0000256" key="7">
    <source>
        <dbReference type="ARBA" id="ARBA00023004"/>
    </source>
</evidence>
<evidence type="ECO:0000256" key="5">
    <source>
        <dbReference type="ARBA" id="ARBA00022723"/>
    </source>
</evidence>
<evidence type="ECO:0000256" key="4">
    <source>
        <dbReference type="ARBA" id="ARBA00022617"/>
    </source>
</evidence>
<dbReference type="PROSITE" id="PS00086">
    <property type="entry name" value="CYTOCHROME_P450"/>
    <property type="match status" value="1"/>
</dbReference>
<dbReference type="GO" id="GO:0020037">
    <property type="term" value="F:heme binding"/>
    <property type="evidence" value="ECO:0007669"/>
    <property type="project" value="InterPro"/>
</dbReference>
<keyword evidence="4 9" id="KW-0349">Heme</keyword>
<evidence type="ECO:0008006" key="13">
    <source>
        <dbReference type="Google" id="ProtNLM"/>
    </source>
</evidence>
<dbReference type="InterPro" id="IPR050364">
    <property type="entry name" value="Cytochrome_P450_fung"/>
</dbReference>
<reference evidence="11 12" key="1">
    <citation type="submission" date="2014-06" db="EMBL/GenBank/DDBJ databases">
        <title>Evolutionary Origins and Diversification of the Mycorrhizal Mutualists.</title>
        <authorList>
            <consortium name="DOE Joint Genome Institute"/>
            <consortium name="Mycorrhizal Genomics Consortium"/>
            <person name="Kohler A."/>
            <person name="Kuo A."/>
            <person name="Nagy L.G."/>
            <person name="Floudas D."/>
            <person name="Copeland A."/>
            <person name="Barry K.W."/>
            <person name="Cichocki N."/>
            <person name="Veneault-Fourrey C."/>
            <person name="LaButti K."/>
            <person name="Lindquist E.A."/>
            <person name="Lipzen A."/>
            <person name="Lundell T."/>
            <person name="Morin E."/>
            <person name="Murat C."/>
            <person name="Riley R."/>
            <person name="Ohm R."/>
            <person name="Sun H."/>
            <person name="Tunlid A."/>
            <person name="Henrissat B."/>
            <person name="Grigoriev I.V."/>
            <person name="Hibbett D.S."/>
            <person name="Martin F."/>
        </authorList>
    </citation>
    <scope>NUCLEOTIDE SEQUENCE [LARGE SCALE GENOMIC DNA]</scope>
    <source>
        <strain evidence="11 12">SS14</strain>
    </source>
</reference>
<dbReference type="SUPFAM" id="SSF48264">
    <property type="entry name" value="Cytochrome P450"/>
    <property type="match status" value="1"/>
</dbReference>
<keyword evidence="5 9" id="KW-0479">Metal-binding</keyword>
<proteinExistence type="inferred from homology"/>
<dbReference type="GO" id="GO:0004497">
    <property type="term" value="F:monooxygenase activity"/>
    <property type="evidence" value="ECO:0007669"/>
    <property type="project" value="UniProtKB-KW"/>
</dbReference>
<dbReference type="Pfam" id="PF00067">
    <property type="entry name" value="p450"/>
    <property type="match status" value="1"/>
</dbReference>
<evidence type="ECO:0000313" key="11">
    <source>
        <dbReference type="EMBL" id="KIJ28826.1"/>
    </source>
</evidence>
<dbReference type="EMBL" id="KN837297">
    <property type="protein sequence ID" value="KIJ28826.1"/>
    <property type="molecule type" value="Genomic_DNA"/>
</dbReference>
<keyword evidence="6 10" id="KW-0560">Oxidoreductase</keyword>
<evidence type="ECO:0000256" key="8">
    <source>
        <dbReference type="ARBA" id="ARBA00023033"/>
    </source>
</evidence>
<dbReference type="InterPro" id="IPR001128">
    <property type="entry name" value="Cyt_P450"/>
</dbReference>
<dbReference type="InterPro" id="IPR017972">
    <property type="entry name" value="Cyt_P450_CS"/>
</dbReference>
<organism evidence="11 12">
    <name type="scientific">Sphaerobolus stellatus (strain SS14)</name>
    <dbReference type="NCBI Taxonomy" id="990650"/>
    <lineage>
        <taxon>Eukaryota</taxon>
        <taxon>Fungi</taxon>
        <taxon>Dikarya</taxon>
        <taxon>Basidiomycota</taxon>
        <taxon>Agaricomycotina</taxon>
        <taxon>Agaricomycetes</taxon>
        <taxon>Phallomycetidae</taxon>
        <taxon>Geastrales</taxon>
        <taxon>Sphaerobolaceae</taxon>
        <taxon>Sphaerobolus</taxon>
    </lineage>
</organism>
<comment type="pathway">
    <text evidence="2">Secondary metabolite biosynthesis.</text>
</comment>
<comment type="similarity">
    <text evidence="3 10">Belongs to the cytochrome P450 family.</text>
</comment>
<dbReference type="PRINTS" id="PR00385">
    <property type="entry name" value="P450"/>
</dbReference>
<dbReference type="InterPro" id="IPR002401">
    <property type="entry name" value="Cyt_P450_E_grp-I"/>
</dbReference>
<protein>
    <recommendedName>
        <fullName evidence="13">Cytochrome P450</fullName>
    </recommendedName>
</protein>
<keyword evidence="12" id="KW-1185">Reference proteome</keyword>
<dbReference type="PANTHER" id="PTHR46300">
    <property type="entry name" value="P450, PUTATIVE (EUROFUNG)-RELATED-RELATED"/>
    <property type="match status" value="1"/>
</dbReference>
<dbReference type="PRINTS" id="PR00463">
    <property type="entry name" value="EP450I"/>
</dbReference>
<accession>A0A0C9UU35</accession>
<dbReference type="InterPro" id="IPR036396">
    <property type="entry name" value="Cyt_P450_sf"/>
</dbReference>
<feature type="binding site" description="axial binding residue" evidence="9">
    <location>
        <position position="445"/>
    </location>
    <ligand>
        <name>heme</name>
        <dbReference type="ChEBI" id="CHEBI:30413"/>
    </ligand>
    <ligandPart>
        <name>Fe</name>
        <dbReference type="ChEBI" id="CHEBI:18248"/>
    </ligandPart>
</feature>
<dbReference type="HOGENOM" id="CLU_001570_2_3_1"/>
<keyword evidence="7 9" id="KW-0408">Iron</keyword>
<gene>
    <name evidence="11" type="ORF">M422DRAFT_269875</name>
</gene>
<dbReference type="GO" id="GO:0005506">
    <property type="term" value="F:iron ion binding"/>
    <property type="evidence" value="ECO:0007669"/>
    <property type="project" value="InterPro"/>
</dbReference>
<dbReference type="GO" id="GO:0016705">
    <property type="term" value="F:oxidoreductase activity, acting on paired donors, with incorporation or reduction of molecular oxygen"/>
    <property type="evidence" value="ECO:0007669"/>
    <property type="project" value="InterPro"/>
</dbReference>
<dbReference type="Gene3D" id="1.10.630.10">
    <property type="entry name" value="Cytochrome P450"/>
    <property type="match status" value="1"/>
</dbReference>
<dbReference type="CDD" id="cd11065">
    <property type="entry name" value="CYP64-like"/>
    <property type="match status" value="1"/>
</dbReference>
<evidence type="ECO:0000256" key="10">
    <source>
        <dbReference type="RuleBase" id="RU000461"/>
    </source>
</evidence>
<comment type="cofactor">
    <cofactor evidence="1 9">
        <name>heme</name>
        <dbReference type="ChEBI" id="CHEBI:30413"/>
    </cofactor>
</comment>
<evidence type="ECO:0000256" key="6">
    <source>
        <dbReference type="ARBA" id="ARBA00023002"/>
    </source>
</evidence>